<accession>A0A218V234</accession>
<proteinExistence type="predicted"/>
<keyword evidence="2" id="KW-1185">Reference proteome</keyword>
<sequence length="68" mass="7587">MCRTSSFYATGSSIQTLRSSGHDVTYLLSLQSHSFLLDNPGLSSLLKLPLKIMPLQRPKIVKDLCLQH</sequence>
<reference evidence="1 2" key="1">
    <citation type="submission" date="2017-05" db="EMBL/GenBank/DDBJ databases">
        <title>Genome of assembly of the Bengalese finch, Lonchura striata domestica.</title>
        <authorList>
            <person name="Colquitt B.M."/>
            <person name="Brainard M.S."/>
        </authorList>
    </citation>
    <scope>NUCLEOTIDE SEQUENCE [LARGE SCALE GENOMIC DNA]</scope>
    <source>
        <strain evidence="1">White83orange57</strain>
    </source>
</reference>
<organism evidence="1 2">
    <name type="scientific">Lonchura striata</name>
    <name type="common">white-rumped munia</name>
    <dbReference type="NCBI Taxonomy" id="40157"/>
    <lineage>
        <taxon>Eukaryota</taxon>
        <taxon>Metazoa</taxon>
        <taxon>Chordata</taxon>
        <taxon>Craniata</taxon>
        <taxon>Vertebrata</taxon>
        <taxon>Euteleostomi</taxon>
        <taxon>Archelosauria</taxon>
        <taxon>Archosauria</taxon>
        <taxon>Dinosauria</taxon>
        <taxon>Saurischia</taxon>
        <taxon>Theropoda</taxon>
        <taxon>Coelurosauria</taxon>
        <taxon>Aves</taxon>
        <taxon>Neognathae</taxon>
        <taxon>Neoaves</taxon>
        <taxon>Telluraves</taxon>
        <taxon>Australaves</taxon>
        <taxon>Passeriformes</taxon>
        <taxon>Passeroidea</taxon>
        <taxon>Estrildidae</taxon>
        <taxon>Estrildinae</taxon>
        <taxon>Lonchura</taxon>
    </lineage>
</organism>
<comment type="caution">
    <text evidence="1">The sequence shown here is derived from an EMBL/GenBank/DDBJ whole genome shotgun (WGS) entry which is preliminary data.</text>
</comment>
<dbReference type="Proteomes" id="UP000197619">
    <property type="component" value="Unassembled WGS sequence"/>
</dbReference>
<name>A0A218V234_9PASE</name>
<protein>
    <submittedName>
        <fullName evidence="1">Uncharacterized protein</fullName>
    </submittedName>
</protein>
<gene>
    <name evidence="1" type="ORF">RLOC_00012556</name>
</gene>
<evidence type="ECO:0000313" key="2">
    <source>
        <dbReference type="Proteomes" id="UP000197619"/>
    </source>
</evidence>
<dbReference type="EMBL" id="MUZQ01000067">
    <property type="protein sequence ID" value="OWK60033.1"/>
    <property type="molecule type" value="Genomic_DNA"/>
</dbReference>
<evidence type="ECO:0000313" key="1">
    <source>
        <dbReference type="EMBL" id="OWK60033.1"/>
    </source>
</evidence>
<dbReference type="AlphaFoldDB" id="A0A218V234"/>